<reference evidence="2" key="2">
    <citation type="submission" date="2020-08" db="EMBL/GenBank/DDBJ databases">
        <authorList>
            <person name="Shumante A."/>
            <person name="Zimin A.V."/>
            <person name="Puiu D."/>
            <person name="Salzberg S.L."/>
        </authorList>
    </citation>
    <scope>NUCLEOTIDE SEQUENCE</scope>
    <source>
        <strain evidence="2">WC2-LM</strain>
        <tissue evidence="2">Liver</tissue>
    </source>
</reference>
<dbReference type="AlphaFoldDB" id="A0A5E4CG78"/>
<name>A0A5E4CG78_MARMO</name>
<dbReference type="EMBL" id="WJEC01008121">
    <property type="protein sequence ID" value="KAF7463774.1"/>
    <property type="molecule type" value="Genomic_DNA"/>
</dbReference>
<feature type="region of interest" description="Disordered" evidence="1">
    <location>
        <begin position="1"/>
        <end position="144"/>
    </location>
</feature>
<dbReference type="Proteomes" id="UP000335636">
    <property type="component" value="Unassembled WGS sequence"/>
</dbReference>
<feature type="compositionally biased region" description="Gly residues" evidence="1">
    <location>
        <begin position="120"/>
        <end position="131"/>
    </location>
</feature>
<organism evidence="3 4">
    <name type="scientific">Marmota monax</name>
    <name type="common">Woodchuck</name>
    <dbReference type="NCBI Taxonomy" id="9995"/>
    <lineage>
        <taxon>Eukaryota</taxon>
        <taxon>Metazoa</taxon>
        <taxon>Chordata</taxon>
        <taxon>Craniata</taxon>
        <taxon>Vertebrata</taxon>
        <taxon>Euteleostomi</taxon>
        <taxon>Mammalia</taxon>
        <taxon>Eutheria</taxon>
        <taxon>Euarchontoglires</taxon>
        <taxon>Glires</taxon>
        <taxon>Rodentia</taxon>
        <taxon>Sciuromorpha</taxon>
        <taxon>Sciuridae</taxon>
        <taxon>Xerinae</taxon>
        <taxon>Marmotini</taxon>
        <taxon>Marmota</taxon>
    </lineage>
</organism>
<evidence type="ECO:0000256" key="1">
    <source>
        <dbReference type="SAM" id="MobiDB-lite"/>
    </source>
</evidence>
<keyword evidence="4" id="KW-1185">Reference proteome</keyword>
<gene>
    <name evidence="2" type="ORF">GHT09_008681</name>
    <name evidence="3" type="ORF">MONAX_5E032992</name>
</gene>
<feature type="compositionally biased region" description="Polar residues" evidence="1">
    <location>
        <begin position="1"/>
        <end position="11"/>
    </location>
</feature>
<reference evidence="3 4" key="1">
    <citation type="submission" date="2019-04" db="EMBL/GenBank/DDBJ databases">
        <authorList>
            <person name="Alioto T."/>
            <person name="Alioto T."/>
        </authorList>
    </citation>
    <scope>NUCLEOTIDE SEQUENCE [LARGE SCALE GENOMIC DNA]</scope>
</reference>
<evidence type="ECO:0000313" key="3">
    <source>
        <dbReference type="EMBL" id="VTJ80129.1"/>
    </source>
</evidence>
<accession>A0A5E4CG78</accession>
<dbReference type="Proteomes" id="UP000662637">
    <property type="component" value="Unassembled WGS sequence"/>
</dbReference>
<dbReference type="EMBL" id="CABDUW010001270">
    <property type="protein sequence ID" value="VTJ80129.1"/>
    <property type="molecule type" value="Genomic_DNA"/>
</dbReference>
<protein>
    <submittedName>
        <fullName evidence="3">Uncharacterized protein</fullName>
    </submittedName>
</protein>
<proteinExistence type="predicted"/>
<evidence type="ECO:0000313" key="2">
    <source>
        <dbReference type="EMBL" id="KAF7463774.1"/>
    </source>
</evidence>
<evidence type="ECO:0000313" key="4">
    <source>
        <dbReference type="Proteomes" id="UP000335636"/>
    </source>
</evidence>
<feature type="compositionally biased region" description="Basic and acidic residues" evidence="1">
    <location>
        <begin position="28"/>
        <end position="42"/>
    </location>
</feature>
<sequence>MTNPSNFQRLQTPKLYLVSTPTAPGGARESDHQPEGAAHHTEGTSPRIPPGLQVPETRRTNLSQVPRRLSVDATKLGTGDGSARHEGSLNWSDGCVRPPPECGPWEPARWEGRQRRGGVLDPGGGGGGCGRGRWEEPRGSGSPG</sequence>